<evidence type="ECO:0000313" key="1">
    <source>
        <dbReference type="EMBL" id="KAI4820610.1"/>
    </source>
</evidence>
<reference evidence="1" key="1">
    <citation type="submission" date="2022-05" db="EMBL/GenBank/DDBJ databases">
        <title>Chromosome-level genome of Chaenocephalus aceratus.</title>
        <authorList>
            <person name="Park H."/>
        </authorList>
    </citation>
    <scope>NUCLEOTIDE SEQUENCE</scope>
    <source>
        <strain evidence="1">KU_202001</strain>
    </source>
</reference>
<dbReference type="EMBL" id="CM043793">
    <property type="protein sequence ID" value="KAI4820610.1"/>
    <property type="molecule type" value="Genomic_DNA"/>
</dbReference>
<sequence>MLAILSVLLLYLFNPVVGVWYQKVYCSISESCECDFKPHIRDLEWDLYKNVYGQHLAQDIVSEEVAKFLQNKSPERPLVLSFHGASGTGKTMVSSMLGNHLYSSAMSSPYVHQFVPTLHFPLPDRVKEYRVGGVEELGAGEPDGVRSLRLLFDEMEKMPPGLIDVLEPFLGPSHVVFRTNYRKAIYVFIGTTGEEVINRVALENRQAGQEREDIQLEHLQEAIAQAVYNSTTSGFFQSRVIQQKLITRFVPFLPLSRRHVERCVRSQLCQRGSCGRTDVVEAVGGDMLYTPAQGQYFSTTGCKAIPAKINLFL</sequence>
<gene>
    <name evidence="1" type="ORF">KUCAC02_028583</name>
</gene>
<name>A0ACB9X424_CHAAC</name>
<comment type="caution">
    <text evidence="1">The sequence shown here is derived from an EMBL/GenBank/DDBJ whole genome shotgun (WGS) entry which is preliminary data.</text>
</comment>
<organism evidence="1 2">
    <name type="scientific">Chaenocephalus aceratus</name>
    <name type="common">Blackfin icefish</name>
    <name type="synonym">Chaenichthys aceratus</name>
    <dbReference type="NCBI Taxonomy" id="36190"/>
    <lineage>
        <taxon>Eukaryota</taxon>
        <taxon>Metazoa</taxon>
        <taxon>Chordata</taxon>
        <taxon>Craniata</taxon>
        <taxon>Vertebrata</taxon>
        <taxon>Euteleostomi</taxon>
        <taxon>Actinopterygii</taxon>
        <taxon>Neopterygii</taxon>
        <taxon>Teleostei</taxon>
        <taxon>Neoteleostei</taxon>
        <taxon>Acanthomorphata</taxon>
        <taxon>Eupercaria</taxon>
        <taxon>Perciformes</taxon>
        <taxon>Notothenioidei</taxon>
        <taxon>Channichthyidae</taxon>
        <taxon>Chaenocephalus</taxon>
    </lineage>
</organism>
<evidence type="ECO:0000313" key="2">
    <source>
        <dbReference type="Proteomes" id="UP001057452"/>
    </source>
</evidence>
<keyword evidence="2" id="KW-1185">Reference proteome</keyword>
<accession>A0ACB9X424</accession>
<proteinExistence type="predicted"/>
<dbReference type="Proteomes" id="UP001057452">
    <property type="component" value="Chromosome 9"/>
</dbReference>
<protein>
    <submittedName>
        <fullName evidence="1">Uncharacterized protein</fullName>
    </submittedName>
</protein>